<dbReference type="Proteomes" id="UP001595579">
    <property type="component" value="Unassembled WGS sequence"/>
</dbReference>
<keyword evidence="1" id="KW-0472">Membrane</keyword>
<feature type="transmembrane region" description="Helical" evidence="1">
    <location>
        <begin position="47"/>
        <end position="67"/>
    </location>
</feature>
<keyword evidence="1" id="KW-0812">Transmembrane</keyword>
<organism evidence="2 3">
    <name type="scientific">Litchfieldella rifensis</name>
    <dbReference type="NCBI Taxonomy" id="762643"/>
    <lineage>
        <taxon>Bacteria</taxon>
        <taxon>Pseudomonadati</taxon>
        <taxon>Pseudomonadota</taxon>
        <taxon>Gammaproteobacteria</taxon>
        <taxon>Oceanospirillales</taxon>
        <taxon>Halomonadaceae</taxon>
        <taxon>Litchfieldella</taxon>
    </lineage>
</organism>
<evidence type="ECO:0000256" key="1">
    <source>
        <dbReference type="SAM" id="Phobius"/>
    </source>
</evidence>
<name>A0ABV7LS65_9GAMM</name>
<reference evidence="3" key="1">
    <citation type="journal article" date="2019" name="Int. J. Syst. Evol. Microbiol.">
        <title>The Global Catalogue of Microorganisms (GCM) 10K type strain sequencing project: providing services to taxonomists for standard genome sequencing and annotation.</title>
        <authorList>
            <consortium name="The Broad Institute Genomics Platform"/>
            <consortium name="The Broad Institute Genome Sequencing Center for Infectious Disease"/>
            <person name="Wu L."/>
            <person name="Ma J."/>
        </authorList>
    </citation>
    <scope>NUCLEOTIDE SEQUENCE [LARGE SCALE GENOMIC DNA]</scope>
    <source>
        <strain evidence="3">CECT 7698</strain>
    </source>
</reference>
<evidence type="ECO:0000313" key="3">
    <source>
        <dbReference type="Proteomes" id="UP001595579"/>
    </source>
</evidence>
<protein>
    <submittedName>
        <fullName evidence="2">DUF2933 domain-containing protein</fullName>
    </submittedName>
</protein>
<accession>A0ABV7LS65</accession>
<keyword evidence="1" id="KW-1133">Transmembrane helix</keyword>
<proteinExistence type="predicted"/>
<dbReference type="RefSeq" id="WP_386775522.1">
    <property type="nucleotide sequence ID" value="NZ_JBHRUG010000029.1"/>
</dbReference>
<evidence type="ECO:0000313" key="2">
    <source>
        <dbReference type="EMBL" id="MFC3285001.1"/>
    </source>
</evidence>
<dbReference type="InterPro" id="IPR021682">
    <property type="entry name" value="DUF2933"/>
</dbReference>
<dbReference type="EMBL" id="JBHRUG010000029">
    <property type="protein sequence ID" value="MFC3285001.1"/>
    <property type="molecule type" value="Genomic_DNA"/>
</dbReference>
<gene>
    <name evidence="2" type="ORF">ACFOEV_15475</name>
</gene>
<feature type="transmembrane region" description="Helical" evidence="1">
    <location>
        <begin position="20"/>
        <end position="41"/>
    </location>
</feature>
<keyword evidence="3" id="KW-1185">Reference proteome</keyword>
<dbReference type="Pfam" id="PF11666">
    <property type="entry name" value="DUF2933"/>
    <property type="match status" value="1"/>
</dbReference>
<comment type="caution">
    <text evidence="2">The sequence shown here is derived from an EMBL/GenBank/DDBJ whole genome shotgun (WGS) entry which is preliminary data.</text>
</comment>
<sequence length="77" mass="8562">MSQPHSSENQSPKRSHGGFWHSTMGIVCLVLMGGVAALLMWRSHVSLTSGWWLLVPLALCVGMHLLMHRGHGHHKKD</sequence>